<keyword evidence="6" id="KW-1185">Reference proteome</keyword>
<dbReference type="PROSITE" id="PS50297">
    <property type="entry name" value="ANK_REP_REGION"/>
    <property type="match status" value="3"/>
</dbReference>
<gene>
    <name evidence="5" type="ORF">OB236_26030</name>
</gene>
<dbReference type="EMBL" id="JAOQIO010000094">
    <property type="protein sequence ID" value="MCU6795577.1"/>
    <property type="molecule type" value="Genomic_DNA"/>
</dbReference>
<feature type="repeat" description="ANK" evidence="3">
    <location>
        <begin position="193"/>
        <end position="225"/>
    </location>
</feature>
<evidence type="ECO:0000256" key="2">
    <source>
        <dbReference type="ARBA" id="ARBA00023043"/>
    </source>
</evidence>
<dbReference type="PANTHER" id="PTHR24173">
    <property type="entry name" value="ANKYRIN REPEAT CONTAINING"/>
    <property type="match status" value="1"/>
</dbReference>
<dbReference type="Proteomes" id="UP001652445">
    <property type="component" value="Unassembled WGS sequence"/>
</dbReference>
<dbReference type="PRINTS" id="PR01415">
    <property type="entry name" value="ANKYRIN"/>
</dbReference>
<keyword evidence="2 3" id="KW-0040">ANK repeat</keyword>
<feature type="repeat" description="ANK" evidence="3">
    <location>
        <begin position="230"/>
        <end position="262"/>
    </location>
</feature>
<evidence type="ECO:0000256" key="3">
    <source>
        <dbReference type="PROSITE-ProRule" id="PRU00023"/>
    </source>
</evidence>
<comment type="caution">
    <text evidence="5">The sequence shown here is derived from an EMBL/GenBank/DDBJ whole genome shotgun (WGS) entry which is preliminary data.</text>
</comment>
<evidence type="ECO:0000256" key="1">
    <source>
        <dbReference type="ARBA" id="ARBA00022737"/>
    </source>
</evidence>
<dbReference type="SMART" id="SM00248">
    <property type="entry name" value="ANK"/>
    <property type="match status" value="4"/>
</dbReference>
<dbReference type="Gene3D" id="1.25.40.20">
    <property type="entry name" value="Ankyrin repeat-containing domain"/>
    <property type="match status" value="2"/>
</dbReference>
<evidence type="ECO:0000256" key="4">
    <source>
        <dbReference type="SAM" id="Coils"/>
    </source>
</evidence>
<dbReference type="PANTHER" id="PTHR24173:SF83">
    <property type="entry name" value="SOCS BOX DOMAIN-CONTAINING PROTEIN"/>
    <property type="match status" value="1"/>
</dbReference>
<feature type="repeat" description="ANK" evidence="3">
    <location>
        <begin position="99"/>
        <end position="131"/>
    </location>
</feature>
<evidence type="ECO:0000313" key="5">
    <source>
        <dbReference type="EMBL" id="MCU6795577.1"/>
    </source>
</evidence>
<dbReference type="SUPFAM" id="SSF48403">
    <property type="entry name" value="Ankyrin repeat"/>
    <property type="match status" value="1"/>
</dbReference>
<name>A0ABT2ULW9_9BACL</name>
<dbReference type="InterPro" id="IPR036770">
    <property type="entry name" value="Ankyrin_rpt-contain_sf"/>
</dbReference>
<proteinExistence type="predicted"/>
<dbReference type="RefSeq" id="WP_262686527.1">
    <property type="nucleotide sequence ID" value="NZ_JAOQIO010000094.1"/>
</dbReference>
<evidence type="ECO:0000313" key="6">
    <source>
        <dbReference type="Proteomes" id="UP001652445"/>
    </source>
</evidence>
<dbReference type="PROSITE" id="PS50088">
    <property type="entry name" value="ANK_REPEAT"/>
    <property type="match status" value="4"/>
</dbReference>
<sequence length="285" mass="30934">MAKKKPSIVISIRLDDTALQAVDLLVDSGLETNRSRAVSHFVNVGIQSSEELLRRAQLLADNVQQLRNEMVEAVKLNNLEKVTQLIHQDSTLVNATNSKGETAVLMAAYMRANDIKELLIDNGAELDVFEASVVGSTGRVKELLEQSPELISAYSPDGFMPLSMAAHFGNEEIVKMLLELGADVNARSKDGSLNNTAIHAAILGNYEHVIKLLISHGADVNAKCEGSIRLGYSALHVAAYFGRESLIRIFLQHGADRTAINADGQTPYELAVSKGQQAAADMLRE</sequence>
<feature type="repeat" description="ANK" evidence="3">
    <location>
        <begin position="157"/>
        <end position="189"/>
    </location>
</feature>
<keyword evidence="4" id="KW-0175">Coiled coil</keyword>
<accession>A0ABT2ULW9</accession>
<dbReference type="Pfam" id="PF12796">
    <property type="entry name" value="Ank_2"/>
    <property type="match status" value="2"/>
</dbReference>
<organism evidence="5 6">
    <name type="scientific">Paenibacillus baimaensis</name>
    <dbReference type="NCBI Taxonomy" id="2982185"/>
    <lineage>
        <taxon>Bacteria</taxon>
        <taxon>Bacillati</taxon>
        <taxon>Bacillota</taxon>
        <taxon>Bacilli</taxon>
        <taxon>Bacillales</taxon>
        <taxon>Paenibacillaceae</taxon>
        <taxon>Paenibacillus</taxon>
    </lineage>
</organism>
<feature type="coiled-coil region" evidence="4">
    <location>
        <begin position="46"/>
        <end position="76"/>
    </location>
</feature>
<reference evidence="5 6" key="1">
    <citation type="submission" date="2022-09" db="EMBL/GenBank/DDBJ databases">
        <authorList>
            <person name="Han X.L."/>
            <person name="Wang Q."/>
            <person name="Lu T."/>
        </authorList>
    </citation>
    <scope>NUCLEOTIDE SEQUENCE [LARGE SCALE GENOMIC DNA]</scope>
    <source>
        <strain evidence="5 6">WQ 127069</strain>
    </source>
</reference>
<protein>
    <submittedName>
        <fullName evidence="5">Ankyrin repeat domain-containing protein</fullName>
    </submittedName>
</protein>
<dbReference type="InterPro" id="IPR002110">
    <property type="entry name" value="Ankyrin_rpt"/>
</dbReference>
<keyword evidence="1" id="KW-0677">Repeat</keyword>